<dbReference type="Pfam" id="PF00126">
    <property type="entry name" value="HTH_1"/>
    <property type="match status" value="1"/>
</dbReference>
<comment type="similarity">
    <text evidence="1">Belongs to the LysR transcriptional regulatory family.</text>
</comment>
<organism evidence="6 7">
    <name type="scientific">Microseira wollei NIES-4236</name>
    <dbReference type="NCBI Taxonomy" id="2530354"/>
    <lineage>
        <taxon>Bacteria</taxon>
        <taxon>Bacillati</taxon>
        <taxon>Cyanobacteriota</taxon>
        <taxon>Cyanophyceae</taxon>
        <taxon>Oscillatoriophycideae</taxon>
        <taxon>Aerosakkonematales</taxon>
        <taxon>Aerosakkonemataceae</taxon>
        <taxon>Microseira</taxon>
    </lineage>
</organism>
<dbReference type="SUPFAM" id="SSF46785">
    <property type="entry name" value="Winged helix' DNA-binding domain"/>
    <property type="match status" value="1"/>
</dbReference>
<dbReference type="GO" id="GO:0032993">
    <property type="term" value="C:protein-DNA complex"/>
    <property type="evidence" value="ECO:0007669"/>
    <property type="project" value="TreeGrafter"/>
</dbReference>
<dbReference type="GO" id="GO:0003677">
    <property type="term" value="F:DNA binding"/>
    <property type="evidence" value="ECO:0007669"/>
    <property type="project" value="UniProtKB-KW"/>
</dbReference>
<dbReference type="Proteomes" id="UP001050975">
    <property type="component" value="Unassembled WGS sequence"/>
</dbReference>
<dbReference type="InterPro" id="IPR036390">
    <property type="entry name" value="WH_DNA-bd_sf"/>
</dbReference>
<evidence type="ECO:0000259" key="5">
    <source>
        <dbReference type="PROSITE" id="PS50931"/>
    </source>
</evidence>
<evidence type="ECO:0000256" key="1">
    <source>
        <dbReference type="ARBA" id="ARBA00009437"/>
    </source>
</evidence>
<accession>A0AAV3WGQ2</accession>
<reference evidence="6" key="1">
    <citation type="submission" date="2019-10" db="EMBL/GenBank/DDBJ databases">
        <title>Draft genome sequece of Microseira wollei NIES-4236.</title>
        <authorList>
            <person name="Yamaguchi H."/>
            <person name="Suzuki S."/>
            <person name="Kawachi M."/>
        </authorList>
    </citation>
    <scope>NUCLEOTIDE SEQUENCE</scope>
    <source>
        <strain evidence="6">NIES-4236</strain>
    </source>
</reference>
<dbReference type="PANTHER" id="PTHR30346">
    <property type="entry name" value="TRANSCRIPTIONAL DUAL REGULATOR HCAR-RELATED"/>
    <property type="match status" value="1"/>
</dbReference>
<dbReference type="AlphaFoldDB" id="A0AAV3WGQ2"/>
<keyword evidence="2" id="KW-0805">Transcription regulation</keyword>
<evidence type="ECO:0000313" key="7">
    <source>
        <dbReference type="Proteomes" id="UP001050975"/>
    </source>
</evidence>
<evidence type="ECO:0000256" key="3">
    <source>
        <dbReference type="ARBA" id="ARBA00023125"/>
    </source>
</evidence>
<protein>
    <submittedName>
        <fullName evidence="6">LysR family transcriptional regulator</fullName>
    </submittedName>
</protein>
<gene>
    <name evidence="6" type="ORF">MiSe_24280</name>
</gene>
<keyword evidence="4" id="KW-0804">Transcription</keyword>
<dbReference type="PROSITE" id="PS50931">
    <property type="entry name" value="HTH_LYSR"/>
    <property type="match status" value="1"/>
</dbReference>
<dbReference type="GO" id="GO:0003700">
    <property type="term" value="F:DNA-binding transcription factor activity"/>
    <property type="evidence" value="ECO:0007669"/>
    <property type="project" value="InterPro"/>
</dbReference>
<evidence type="ECO:0000256" key="2">
    <source>
        <dbReference type="ARBA" id="ARBA00023015"/>
    </source>
</evidence>
<dbReference type="PRINTS" id="PR00039">
    <property type="entry name" value="HTHLYSR"/>
</dbReference>
<evidence type="ECO:0000313" key="6">
    <source>
        <dbReference type="EMBL" id="GET37674.1"/>
    </source>
</evidence>
<name>A0AAV3WGQ2_9CYAN</name>
<dbReference type="PANTHER" id="PTHR30346:SF0">
    <property type="entry name" value="HCA OPERON TRANSCRIPTIONAL ACTIVATOR HCAR"/>
    <property type="match status" value="1"/>
</dbReference>
<comment type="caution">
    <text evidence="6">The sequence shown here is derived from an EMBL/GenBank/DDBJ whole genome shotgun (WGS) entry which is preliminary data.</text>
</comment>
<dbReference type="InterPro" id="IPR000847">
    <property type="entry name" value="LysR_HTH_N"/>
</dbReference>
<dbReference type="InterPro" id="IPR036388">
    <property type="entry name" value="WH-like_DNA-bd_sf"/>
</dbReference>
<sequence>MELRHLRYFVTVADELNFSRAAGRLHISQPALSRQIKNLEDELMD</sequence>
<feature type="domain" description="HTH lysR-type" evidence="5">
    <location>
        <begin position="1"/>
        <end position="45"/>
    </location>
</feature>
<keyword evidence="7" id="KW-1185">Reference proteome</keyword>
<dbReference type="EMBL" id="BLAY01000032">
    <property type="protein sequence ID" value="GET37674.1"/>
    <property type="molecule type" value="Genomic_DNA"/>
</dbReference>
<proteinExistence type="inferred from homology"/>
<dbReference type="Gene3D" id="1.10.10.10">
    <property type="entry name" value="Winged helix-like DNA-binding domain superfamily/Winged helix DNA-binding domain"/>
    <property type="match status" value="1"/>
</dbReference>
<keyword evidence="3" id="KW-0238">DNA-binding</keyword>
<evidence type="ECO:0000256" key="4">
    <source>
        <dbReference type="ARBA" id="ARBA00023163"/>
    </source>
</evidence>